<feature type="region of interest" description="Disordered" evidence="1">
    <location>
        <begin position="453"/>
        <end position="494"/>
    </location>
</feature>
<feature type="compositionally biased region" description="Low complexity" evidence="1">
    <location>
        <begin position="454"/>
        <end position="463"/>
    </location>
</feature>
<evidence type="ECO:0000256" key="2">
    <source>
        <dbReference type="SAM" id="Phobius"/>
    </source>
</evidence>
<evidence type="ECO:0000256" key="1">
    <source>
        <dbReference type="SAM" id="MobiDB-lite"/>
    </source>
</evidence>
<dbReference type="EMBL" id="MBDO02000797">
    <property type="protein sequence ID" value="RLN52227.1"/>
    <property type="molecule type" value="Genomic_DNA"/>
</dbReference>
<name>A0A3F2RDU1_9STRA</name>
<gene>
    <name evidence="3" type="ORF">BBJ29_009505</name>
    <name evidence="4" type="ORF">BBP00_00009694</name>
</gene>
<accession>A0A3F2RDU1</accession>
<dbReference type="AlphaFoldDB" id="A0A3F2RDU1"/>
<feature type="transmembrane region" description="Helical" evidence="2">
    <location>
        <begin position="74"/>
        <end position="99"/>
    </location>
</feature>
<reference evidence="5 6" key="1">
    <citation type="submission" date="2018-07" db="EMBL/GenBank/DDBJ databases">
        <title>Genome sequencing of oomycete isolates from Chile give support for New Zealand origin for Phytophthora kernoviae and make available the first Nothophytophthora sp. genome.</title>
        <authorList>
            <person name="Studholme D.J."/>
            <person name="Sanfuentes E."/>
            <person name="Panda P."/>
            <person name="Hill R."/>
            <person name="Sambles C."/>
            <person name="Grant M."/>
            <person name="Williams N.M."/>
            <person name="Mcdougal R.L."/>
        </authorList>
    </citation>
    <scope>NUCLEOTIDE SEQUENCE [LARGE SCALE GENOMIC DNA]</scope>
    <source>
        <strain evidence="4">Chile6</strain>
        <strain evidence="3">Chile7</strain>
    </source>
</reference>
<dbReference type="Proteomes" id="UP000284657">
    <property type="component" value="Unassembled WGS sequence"/>
</dbReference>
<evidence type="ECO:0000313" key="4">
    <source>
        <dbReference type="EMBL" id="RLN52227.1"/>
    </source>
</evidence>
<keyword evidence="2" id="KW-1133">Transmembrane helix</keyword>
<dbReference type="OrthoDB" id="165805at2759"/>
<organism evidence="4 5">
    <name type="scientific">Phytophthora kernoviae</name>
    <dbReference type="NCBI Taxonomy" id="325452"/>
    <lineage>
        <taxon>Eukaryota</taxon>
        <taxon>Sar</taxon>
        <taxon>Stramenopiles</taxon>
        <taxon>Oomycota</taxon>
        <taxon>Peronosporomycetes</taxon>
        <taxon>Peronosporales</taxon>
        <taxon>Peronosporaceae</taxon>
        <taxon>Phytophthora</taxon>
    </lineage>
</organism>
<feature type="transmembrane region" description="Helical" evidence="2">
    <location>
        <begin position="27"/>
        <end position="54"/>
    </location>
</feature>
<protein>
    <submittedName>
        <fullName evidence="4">Uncharacterized protein</fullName>
    </submittedName>
</protein>
<feature type="compositionally biased region" description="Polar residues" evidence="1">
    <location>
        <begin position="464"/>
        <end position="494"/>
    </location>
</feature>
<evidence type="ECO:0000313" key="3">
    <source>
        <dbReference type="EMBL" id="RLN47824.1"/>
    </source>
</evidence>
<dbReference type="EMBL" id="MBAD02002402">
    <property type="protein sequence ID" value="RLN47824.1"/>
    <property type="molecule type" value="Genomic_DNA"/>
</dbReference>
<evidence type="ECO:0000313" key="5">
    <source>
        <dbReference type="Proteomes" id="UP000277300"/>
    </source>
</evidence>
<proteinExistence type="predicted"/>
<evidence type="ECO:0000313" key="6">
    <source>
        <dbReference type="Proteomes" id="UP000284657"/>
    </source>
</evidence>
<keyword evidence="2" id="KW-0812">Transmembrane</keyword>
<keyword evidence="2" id="KW-0472">Membrane</keyword>
<feature type="transmembrane region" description="Helical" evidence="2">
    <location>
        <begin position="527"/>
        <end position="548"/>
    </location>
</feature>
<sequence length="594" mass="63967">MTGDTNVLESGTSTQALLRINVRWVRLLVVTATAAVAMAIALLLCDGAGIHLGTVSGDRNNADQKSLLDTYNSVSGGIVSAVLAPIEIVLSMLAAVTRFTFLSKLTLKRGLHSHLVTAALRVVVSFLVTNGPSTLNVQLVPGDVVALIISTDLSLTENVVDSQSAPAANGTLLTTWNKSFGESRVGNPALNTIFRTHLLDRNDKLDITHRSSITTSQLGFGFAPRAWHLDTLTTARDPNRSIEFKLDNKSMDALPSDDELPMSTANASYLVLAATQAVPWLMGIDGESFLWNTSLGVDIFKSALETKETCCAECLDQSDPSTTIITYDPLVFDQCSAAKGICCYGCSFSYGALNYEDGITFDDNETAQASAGQQFSFNFNNVARVTYEFLNVNQAQTSFVSNRTEEASYNKEEDVFMICVDDPGKVIFRGWGTDACTQVTIENTITIVEGNTTSSCASSSKASVTPNKPQNSTSRDNTSSTVADDYTNCNPTRGTVTTREDGSKYCTCTGDWRNPPTCDEFSYVKTVITILGAVATVISILLSVRAYVKNRQEKKTRNQSALNEGNDDDNAAFAVQVIHAGGEALLVSLNQTTM</sequence>
<comment type="caution">
    <text evidence="4">The sequence shown here is derived from an EMBL/GenBank/DDBJ whole genome shotgun (WGS) entry which is preliminary data.</text>
</comment>
<dbReference type="Proteomes" id="UP000277300">
    <property type="component" value="Unassembled WGS sequence"/>
</dbReference>